<proteinExistence type="predicted"/>
<dbReference type="EMBL" id="JACEGQ020000016">
    <property type="protein sequence ID" value="KAH8485370.1"/>
    <property type="molecule type" value="Genomic_DNA"/>
</dbReference>
<dbReference type="GO" id="GO:0005783">
    <property type="term" value="C:endoplasmic reticulum"/>
    <property type="evidence" value="ECO:0007669"/>
    <property type="project" value="TreeGrafter"/>
</dbReference>
<evidence type="ECO:0000313" key="2">
    <source>
        <dbReference type="Proteomes" id="UP000807159"/>
    </source>
</evidence>
<dbReference type="AlphaFoldDB" id="A0A8T2WX92"/>
<accession>A0A8T2WX92</accession>
<protein>
    <submittedName>
        <fullName evidence="1">Uncharacterized protein</fullName>
    </submittedName>
</protein>
<name>A0A8T2WX92_POPDE</name>
<organism evidence="1 2">
    <name type="scientific">Populus deltoides</name>
    <name type="common">Eastern poplar</name>
    <name type="synonym">Eastern cottonwood</name>
    <dbReference type="NCBI Taxonomy" id="3696"/>
    <lineage>
        <taxon>Eukaryota</taxon>
        <taxon>Viridiplantae</taxon>
        <taxon>Streptophyta</taxon>
        <taxon>Embryophyta</taxon>
        <taxon>Tracheophyta</taxon>
        <taxon>Spermatophyta</taxon>
        <taxon>Magnoliopsida</taxon>
        <taxon>eudicotyledons</taxon>
        <taxon>Gunneridae</taxon>
        <taxon>Pentapetalae</taxon>
        <taxon>rosids</taxon>
        <taxon>fabids</taxon>
        <taxon>Malpighiales</taxon>
        <taxon>Salicaceae</taxon>
        <taxon>Saliceae</taxon>
        <taxon>Populus</taxon>
    </lineage>
</organism>
<comment type="caution">
    <text evidence="1">The sequence shown here is derived from an EMBL/GenBank/DDBJ whole genome shotgun (WGS) entry which is preliminary data.</text>
</comment>
<gene>
    <name evidence="1" type="ORF">H0E87_026978</name>
</gene>
<dbReference type="GO" id="GO:0010179">
    <property type="term" value="F:IAA-Ala conjugate hydrolase activity"/>
    <property type="evidence" value="ECO:0007669"/>
    <property type="project" value="TreeGrafter"/>
</dbReference>
<evidence type="ECO:0000313" key="1">
    <source>
        <dbReference type="EMBL" id="KAH8485370.1"/>
    </source>
</evidence>
<dbReference type="Gene3D" id="3.40.630.10">
    <property type="entry name" value="Zn peptidases"/>
    <property type="match status" value="1"/>
</dbReference>
<sequence length="177" mass="20417">MWDTIRPSPSSSTTLQLQTSCLVKIETNSETTEQSQDSHESKIGVSNLMAWLCLFMILSTCQTAWALDTRSESKLGYLTRELLESAREPEFFEWLKRIRRRIHEYPELAFEEYNTSQLIRSELDSLGIEYKWPFAKTGVVGSIGSGLQPWFGLRADMDALPIQMPRVQTPWDFQFSP</sequence>
<dbReference type="PANTHER" id="PTHR11014">
    <property type="entry name" value="PEPTIDASE M20 FAMILY MEMBER"/>
    <property type="match status" value="1"/>
</dbReference>
<dbReference type="InterPro" id="IPR017439">
    <property type="entry name" value="Amidohydrolase"/>
</dbReference>
<dbReference type="PANTHER" id="PTHR11014:SF63">
    <property type="entry name" value="METALLOPEPTIDASE, PUTATIVE (AFU_ORTHOLOGUE AFUA_6G09600)-RELATED"/>
    <property type="match status" value="1"/>
</dbReference>
<dbReference type="GO" id="GO:0009850">
    <property type="term" value="P:auxin metabolic process"/>
    <property type="evidence" value="ECO:0007669"/>
    <property type="project" value="TreeGrafter"/>
</dbReference>
<dbReference type="Proteomes" id="UP000807159">
    <property type="component" value="Chromosome 16"/>
</dbReference>
<dbReference type="SUPFAM" id="SSF53187">
    <property type="entry name" value="Zn-dependent exopeptidases"/>
    <property type="match status" value="1"/>
</dbReference>
<keyword evidence="2" id="KW-1185">Reference proteome</keyword>
<reference evidence="1" key="1">
    <citation type="journal article" date="2021" name="J. Hered.">
        <title>Genome Assembly of Salicaceae Populus deltoides (Eastern Cottonwood) I-69 Based on Nanopore Sequencing and Hi-C Technologies.</title>
        <authorList>
            <person name="Bai S."/>
            <person name="Wu H."/>
            <person name="Zhang J."/>
            <person name="Pan Z."/>
            <person name="Zhao W."/>
            <person name="Li Z."/>
            <person name="Tong C."/>
        </authorList>
    </citation>
    <scope>NUCLEOTIDE SEQUENCE</scope>
    <source>
        <tissue evidence="1">Leaf</tissue>
    </source>
</reference>